<reference evidence="1" key="2">
    <citation type="submission" date="2023-06" db="EMBL/GenBank/DDBJ databases">
        <authorList>
            <person name="Swenson N.G."/>
            <person name="Wegrzyn J.L."/>
            <person name="Mcevoy S.L."/>
        </authorList>
    </citation>
    <scope>NUCLEOTIDE SEQUENCE</scope>
    <source>
        <strain evidence="1">NS2018</strain>
        <tissue evidence="1">Leaf</tissue>
    </source>
</reference>
<evidence type="ECO:0000313" key="1">
    <source>
        <dbReference type="EMBL" id="KAK0589083.1"/>
    </source>
</evidence>
<evidence type="ECO:0000313" key="2">
    <source>
        <dbReference type="Proteomes" id="UP001168877"/>
    </source>
</evidence>
<protein>
    <submittedName>
        <fullName evidence="1">Uncharacterized protein</fullName>
    </submittedName>
</protein>
<gene>
    <name evidence="1" type="ORF">LWI29_009423</name>
</gene>
<proteinExistence type="predicted"/>
<dbReference type="AlphaFoldDB" id="A0AA39SC65"/>
<comment type="caution">
    <text evidence="1">The sequence shown here is derived from an EMBL/GenBank/DDBJ whole genome shotgun (WGS) entry which is preliminary data.</text>
</comment>
<accession>A0AA39SC65</accession>
<dbReference type="EMBL" id="JAUESC010000381">
    <property type="protein sequence ID" value="KAK0589083.1"/>
    <property type="molecule type" value="Genomic_DNA"/>
</dbReference>
<dbReference type="PANTHER" id="PTHR37247">
    <property type="entry name" value="TRANSMEMBRANE PROTEIN"/>
    <property type="match status" value="1"/>
</dbReference>
<name>A0AA39SC65_ACESA</name>
<dbReference type="PANTHER" id="PTHR37247:SF1">
    <property type="entry name" value="TRANSMEMBRANE PROTEIN"/>
    <property type="match status" value="1"/>
</dbReference>
<dbReference type="Proteomes" id="UP001168877">
    <property type="component" value="Unassembled WGS sequence"/>
</dbReference>
<sequence>MMLQSSVSISSKEIERFPIEDGRKPFRGLPDKDNVPKFLQFVKEVMKLKSRIEDVKEFISKPSHSRLVKLFPIVLGIKPENELYPISRSWSFEALVMKLGNLPLKLLKPISNTSTFGSPKPIIDGRLPENLLLLRARIFNVEMLKSVIGMWPTRLLFSSPKPSRIGRLPISKARVDPTPPYDAHPALKPWKYEPAARRSFCRTVFIQSLNIDIHVHGPKQPCKTWWQPSFSVARFENEQSQLKYLEWPSFQSTLKTATPTLVLVALLIVAPSSSLSVMDDTCYDRNVFINTHSVYRKF</sequence>
<reference evidence="1" key="1">
    <citation type="journal article" date="2022" name="Plant J.">
        <title>Strategies of tolerance reflected in two North American maple genomes.</title>
        <authorList>
            <person name="McEvoy S.L."/>
            <person name="Sezen U.U."/>
            <person name="Trouern-Trend A."/>
            <person name="McMahon S.M."/>
            <person name="Schaberg P.G."/>
            <person name="Yang J."/>
            <person name="Wegrzyn J.L."/>
            <person name="Swenson N.G."/>
        </authorList>
    </citation>
    <scope>NUCLEOTIDE SEQUENCE</scope>
    <source>
        <strain evidence="1">NS2018</strain>
    </source>
</reference>
<organism evidence="1 2">
    <name type="scientific">Acer saccharum</name>
    <name type="common">Sugar maple</name>
    <dbReference type="NCBI Taxonomy" id="4024"/>
    <lineage>
        <taxon>Eukaryota</taxon>
        <taxon>Viridiplantae</taxon>
        <taxon>Streptophyta</taxon>
        <taxon>Embryophyta</taxon>
        <taxon>Tracheophyta</taxon>
        <taxon>Spermatophyta</taxon>
        <taxon>Magnoliopsida</taxon>
        <taxon>eudicotyledons</taxon>
        <taxon>Gunneridae</taxon>
        <taxon>Pentapetalae</taxon>
        <taxon>rosids</taxon>
        <taxon>malvids</taxon>
        <taxon>Sapindales</taxon>
        <taxon>Sapindaceae</taxon>
        <taxon>Hippocastanoideae</taxon>
        <taxon>Acereae</taxon>
        <taxon>Acer</taxon>
    </lineage>
</organism>
<keyword evidence="2" id="KW-1185">Reference proteome</keyword>